<name>A0A1M6VZ11_9RHOB</name>
<dbReference type="EMBL" id="FRBN01000002">
    <property type="protein sequence ID" value="SHK86664.1"/>
    <property type="molecule type" value="Genomic_DNA"/>
</dbReference>
<feature type="transmembrane region" description="Helical" evidence="6">
    <location>
        <begin position="99"/>
        <end position="122"/>
    </location>
</feature>
<dbReference type="InterPro" id="IPR007267">
    <property type="entry name" value="GtrA_DPMS_TM"/>
</dbReference>
<protein>
    <submittedName>
        <fullName evidence="8">Putative flippase GtrA (Transmembrane translocase of bactoprenol-linked glucose)</fullName>
    </submittedName>
</protein>
<evidence type="ECO:0000256" key="5">
    <source>
        <dbReference type="ARBA" id="ARBA00023136"/>
    </source>
</evidence>
<dbReference type="OrthoDB" id="7667275at2"/>
<keyword evidence="9" id="KW-1185">Reference proteome</keyword>
<sequence length="133" mass="14069">MRRKGVILRFGVIGVAVAGVYVLLYLALQGLGLPQAGANALAFGIAVLVQYAGQARFTFGRRMADTAQIVRFGVMIALGFVTSAVITGVIAPQMGLADWLAAVTVTVILPVQNFVLMTLWVFSGQHFQGNNAS</sequence>
<evidence type="ECO:0000313" key="8">
    <source>
        <dbReference type="EMBL" id="SHK86664.1"/>
    </source>
</evidence>
<accession>A0A1M6VZ11</accession>
<feature type="transmembrane region" description="Helical" evidence="6">
    <location>
        <begin position="69"/>
        <end position="93"/>
    </location>
</feature>
<evidence type="ECO:0000313" key="9">
    <source>
        <dbReference type="Proteomes" id="UP000184191"/>
    </source>
</evidence>
<dbReference type="STRING" id="1054996.SAMN05444414_10211"/>
<keyword evidence="3 6" id="KW-0812">Transmembrane</keyword>
<dbReference type="PANTHER" id="PTHR38459">
    <property type="entry name" value="PROPHAGE BACTOPRENOL-LINKED GLUCOSE TRANSLOCASE HOMOLOG"/>
    <property type="match status" value="1"/>
</dbReference>
<dbReference type="AlphaFoldDB" id="A0A1M6VZ11"/>
<comment type="subcellular location">
    <subcellularLocation>
        <location evidence="1">Membrane</location>
        <topology evidence="1">Multi-pass membrane protein</topology>
    </subcellularLocation>
</comment>
<organism evidence="8 9">
    <name type="scientific">Roseovarius marisflavi</name>
    <dbReference type="NCBI Taxonomy" id="1054996"/>
    <lineage>
        <taxon>Bacteria</taxon>
        <taxon>Pseudomonadati</taxon>
        <taxon>Pseudomonadota</taxon>
        <taxon>Alphaproteobacteria</taxon>
        <taxon>Rhodobacterales</taxon>
        <taxon>Roseobacteraceae</taxon>
        <taxon>Roseovarius</taxon>
    </lineage>
</organism>
<dbReference type="Pfam" id="PF04138">
    <property type="entry name" value="GtrA_DPMS_TM"/>
    <property type="match status" value="1"/>
</dbReference>
<dbReference type="GO" id="GO:0000271">
    <property type="term" value="P:polysaccharide biosynthetic process"/>
    <property type="evidence" value="ECO:0007669"/>
    <property type="project" value="InterPro"/>
</dbReference>
<gene>
    <name evidence="8" type="ORF">SAMN05444414_10211</name>
</gene>
<comment type="similarity">
    <text evidence="2">Belongs to the GtrA family.</text>
</comment>
<evidence type="ECO:0000256" key="3">
    <source>
        <dbReference type="ARBA" id="ARBA00022692"/>
    </source>
</evidence>
<keyword evidence="5 6" id="KW-0472">Membrane</keyword>
<dbReference type="Proteomes" id="UP000184191">
    <property type="component" value="Unassembled WGS sequence"/>
</dbReference>
<evidence type="ECO:0000256" key="1">
    <source>
        <dbReference type="ARBA" id="ARBA00004141"/>
    </source>
</evidence>
<keyword evidence="4 6" id="KW-1133">Transmembrane helix</keyword>
<reference evidence="9" key="1">
    <citation type="submission" date="2016-11" db="EMBL/GenBank/DDBJ databases">
        <authorList>
            <person name="Varghese N."/>
            <person name="Submissions S."/>
        </authorList>
    </citation>
    <scope>NUCLEOTIDE SEQUENCE [LARGE SCALE GENOMIC DNA]</scope>
    <source>
        <strain evidence="9">DSM 29327</strain>
    </source>
</reference>
<evidence type="ECO:0000256" key="4">
    <source>
        <dbReference type="ARBA" id="ARBA00022989"/>
    </source>
</evidence>
<feature type="transmembrane region" description="Helical" evidence="6">
    <location>
        <begin position="7"/>
        <end position="28"/>
    </location>
</feature>
<dbReference type="PANTHER" id="PTHR38459:SF1">
    <property type="entry name" value="PROPHAGE BACTOPRENOL-LINKED GLUCOSE TRANSLOCASE HOMOLOG"/>
    <property type="match status" value="1"/>
</dbReference>
<feature type="domain" description="GtrA/DPMS transmembrane" evidence="7">
    <location>
        <begin position="9"/>
        <end position="122"/>
    </location>
</feature>
<dbReference type="GO" id="GO:0005886">
    <property type="term" value="C:plasma membrane"/>
    <property type="evidence" value="ECO:0007669"/>
    <property type="project" value="TreeGrafter"/>
</dbReference>
<dbReference type="RefSeq" id="WP_073194685.1">
    <property type="nucleotide sequence ID" value="NZ_FRBN01000002.1"/>
</dbReference>
<evidence type="ECO:0000256" key="6">
    <source>
        <dbReference type="SAM" id="Phobius"/>
    </source>
</evidence>
<evidence type="ECO:0000256" key="2">
    <source>
        <dbReference type="ARBA" id="ARBA00009399"/>
    </source>
</evidence>
<dbReference type="InterPro" id="IPR051401">
    <property type="entry name" value="GtrA_CellWall_Glycosyl"/>
</dbReference>
<proteinExistence type="inferred from homology"/>
<evidence type="ECO:0000259" key="7">
    <source>
        <dbReference type="Pfam" id="PF04138"/>
    </source>
</evidence>